<comment type="caution">
    <text evidence="3">The sequence shown here is derived from an EMBL/GenBank/DDBJ whole genome shotgun (WGS) entry which is preliminary data.</text>
</comment>
<organism evidence="3 4">
    <name type="scientific">Brachionus calyciflorus</name>
    <dbReference type="NCBI Taxonomy" id="104777"/>
    <lineage>
        <taxon>Eukaryota</taxon>
        <taxon>Metazoa</taxon>
        <taxon>Spiralia</taxon>
        <taxon>Gnathifera</taxon>
        <taxon>Rotifera</taxon>
        <taxon>Eurotatoria</taxon>
        <taxon>Monogononta</taxon>
        <taxon>Pseudotrocha</taxon>
        <taxon>Ploima</taxon>
        <taxon>Brachionidae</taxon>
        <taxon>Brachionus</taxon>
    </lineage>
</organism>
<keyword evidence="1" id="KW-0812">Transmembrane</keyword>
<feature type="transmembrane region" description="Helical" evidence="1">
    <location>
        <begin position="52"/>
        <end position="70"/>
    </location>
</feature>
<keyword evidence="1" id="KW-1133">Transmembrane helix</keyword>
<dbReference type="EMBL" id="CAJNOC010003364">
    <property type="protein sequence ID" value="CAF0979527.1"/>
    <property type="molecule type" value="Genomic_DNA"/>
</dbReference>
<reference evidence="3" key="1">
    <citation type="submission" date="2021-02" db="EMBL/GenBank/DDBJ databases">
        <authorList>
            <person name="Nowell W R."/>
        </authorList>
    </citation>
    <scope>NUCLEOTIDE SEQUENCE</scope>
    <source>
        <strain evidence="3">Ploen Becks lab</strain>
    </source>
</reference>
<evidence type="ECO:0000256" key="2">
    <source>
        <dbReference type="SAM" id="SignalP"/>
    </source>
</evidence>
<sequence length="71" mass="7947">MNLQVWIYFFLAISVVNGASFGELDTLNFKNLDQEIGRSLFTNLTNSSESSSSFFGIIMNLLVSIFKFIVG</sequence>
<evidence type="ECO:0000256" key="1">
    <source>
        <dbReference type="SAM" id="Phobius"/>
    </source>
</evidence>
<evidence type="ECO:0000313" key="4">
    <source>
        <dbReference type="Proteomes" id="UP000663879"/>
    </source>
</evidence>
<feature type="signal peptide" evidence="2">
    <location>
        <begin position="1"/>
        <end position="18"/>
    </location>
</feature>
<protein>
    <submittedName>
        <fullName evidence="3">Uncharacterized protein</fullName>
    </submittedName>
</protein>
<feature type="chain" id="PRO_5032840708" evidence="2">
    <location>
        <begin position="19"/>
        <end position="71"/>
    </location>
</feature>
<evidence type="ECO:0000313" key="3">
    <source>
        <dbReference type="EMBL" id="CAF0979527.1"/>
    </source>
</evidence>
<accession>A0A814F7Z3</accession>
<dbReference type="AlphaFoldDB" id="A0A814F7Z3"/>
<proteinExistence type="predicted"/>
<keyword evidence="4" id="KW-1185">Reference proteome</keyword>
<gene>
    <name evidence="3" type="ORF">OXX778_LOCUS15344</name>
</gene>
<keyword evidence="2" id="KW-0732">Signal</keyword>
<dbReference type="Proteomes" id="UP000663879">
    <property type="component" value="Unassembled WGS sequence"/>
</dbReference>
<name>A0A814F7Z3_9BILA</name>
<keyword evidence="1" id="KW-0472">Membrane</keyword>